<evidence type="ECO:0000256" key="8">
    <source>
        <dbReference type="ARBA" id="ARBA00023010"/>
    </source>
</evidence>
<dbReference type="PANTHER" id="PTHR12504">
    <property type="entry name" value="MITOCHONDRIAL IMPORT RECEPTOR SUBUNIT TOM22"/>
    <property type="match status" value="1"/>
</dbReference>
<dbReference type="Proteomes" id="UP000094444">
    <property type="component" value="Unassembled WGS sequence"/>
</dbReference>
<evidence type="ECO:0000256" key="1">
    <source>
        <dbReference type="ARBA" id="ARBA00004572"/>
    </source>
</evidence>
<keyword evidence="4" id="KW-0812">Transmembrane</keyword>
<evidence type="ECO:0000256" key="5">
    <source>
        <dbReference type="ARBA" id="ARBA00022787"/>
    </source>
</evidence>
<dbReference type="STRING" id="158607.A0A2P5IG47"/>
<name>A0A2P5IG47_DIAHE</name>
<dbReference type="InParanoid" id="A0A2P5IG47"/>
<reference evidence="13" key="1">
    <citation type="submission" date="2017-09" db="EMBL/GenBank/DDBJ databases">
        <title>Polyketide synthases of a Diaporthe helianthi virulent isolate.</title>
        <authorList>
            <person name="Baroncelli R."/>
        </authorList>
    </citation>
    <scope>NUCLEOTIDE SEQUENCE [LARGE SCALE GENOMIC DNA]</scope>
    <source>
        <strain evidence="13">7/96</strain>
    </source>
</reference>
<keyword evidence="7" id="KW-1133">Transmembrane helix</keyword>
<dbReference type="AlphaFoldDB" id="A0A2P5IG47"/>
<feature type="region of interest" description="Disordered" evidence="12">
    <location>
        <begin position="106"/>
        <end position="134"/>
    </location>
</feature>
<dbReference type="CDD" id="cd22884">
    <property type="entry name" value="TOM22"/>
    <property type="match status" value="1"/>
</dbReference>
<dbReference type="PANTHER" id="PTHR12504:SF0">
    <property type="entry name" value="MITOCHONDRIAL IMPORT RECEPTOR SUBUNIT TOM22 HOMOLOG"/>
    <property type="match status" value="1"/>
</dbReference>
<evidence type="ECO:0000256" key="12">
    <source>
        <dbReference type="SAM" id="MobiDB-lite"/>
    </source>
</evidence>
<sequence>MDFSRFHSRWEYLFPQREVEPDKPTLAQLYTFPLKFRFPIEDGLFRQDPAAQQTAPKKASAPSKPSSAAAVKTDDVESDYDLLVDDFEAEAKMVQLVEVEDEHFQHAQEGPVEDDGDFTDTDSEISNDSDFDPSQETLAERISALRDIIPPTTRAWFWNKYQAAHRVVKGAIFFAGRSMWSISVSALLIGVPFALCWAEEQQVIAMEQEARMRELGADVLTAGGGGEGSTADIIGQQLGKEGGVEVKAAGL</sequence>
<evidence type="ECO:0000256" key="10">
    <source>
        <dbReference type="ARBA" id="ARBA00023136"/>
    </source>
</evidence>
<keyword evidence="10" id="KW-0472">Membrane</keyword>
<keyword evidence="6" id="KW-0653">Protein transport</keyword>
<evidence type="ECO:0000256" key="4">
    <source>
        <dbReference type="ARBA" id="ARBA00022692"/>
    </source>
</evidence>
<evidence type="ECO:0008006" key="15">
    <source>
        <dbReference type="Google" id="ProtNLM"/>
    </source>
</evidence>
<dbReference type="FunCoup" id="A0A2P5IG47">
    <property type="interactions" value="255"/>
</dbReference>
<dbReference type="EMBL" id="MAVT02000005">
    <property type="protein sequence ID" value="POS81463.1"/>
    <property type="molecule type" value="Genomic_DNA"/>
</dbReference>
<feature type="compositionally biased region" description="Acidic residues" evidence="12">
    <location>
        <begin position="111"/>
        <end position="133"/>
    </location>
</feature>
<dbReference type="InterPro" id="IPR005683">
    <property type="entry name" value="Tom22"/>
</dbReference>
<organism evidence="13 14">
    <name type="scientific">Diaporthe helianthi</name>
    <dbReference type="NCBI Taxonomy" id="158607"/>
    <lineage>
        <taxon>Eukaryota</taxon>
        <taxon>Fungi</taxon>
        <taxon>Dikarya</taxon>
        <taxon>Ascomycota</taxon>
        <taxon>Pezizomycotina</taxon>
        <taxon>Sordariomycetes</taxon>
        <taxon>Sordariomycetidae</taxon>
        <taxon>Diaporthales</taxon>
        <taxon>Diaporthaceae</taxon>
        <taxon>Diaporthe</taxon>
    </lineage>
</organism>
<evidence type="ECO:0000256" key="11">
    <source>
        <dbReference type="ARBA" id="ARBA00023170"/>
    </source>
</evidence>
<dbReference type="GO" id="GO:0005741">
    <property type="term" value="C:mitochondrial outer membrane"/>
    <property type="evidence" value="ECO:0007669"/>
    <property type="project" value="UniProtKB-SubCell"/>
</dbReference>
<evidence type="ECO:0000256" key="3">
    <source>
        <dbReference type="ARBA" id="ARBA00022448"/>
    </source>
</evidence>
<protein>
    <recommendedName>
        <fullName evidence="15">Mitochondrial import receptor subunit tom22</fullName>
    </recommendedName>
</protein>
<keyword evidence="8" id="KW-0811">Translocation</keyword>
<comment type="subcellular location">
    <subcellularLocation>
        <location evidence="1">Mitochondrion outer membrane</location>
        <topology evidence="1">Single-pass membrane protein</topology>
    </subcellularLocation>
</comment>
<keyword evidence="5" id="KW-1000">Mitochondrion outer membrane</keyword>
<gene>
    <name evidence="13" type="ORF">DHEL01_v200140</name>
</gene>
<keyword evidence="14" id="KW-1185">Reference proteome</keyword>
<keyword evidence="3" id="KW-0813">Transport</keyword>
<evidence type="ECO:0000313" key="14">
    <source>
        <dbReference type="Proteomes" id="UP000094444"/>
    </source>
</evidence>
<dbReference type="OrthoDB" id="10016939at2759"/>
<keyword evidence="9" id="KW-0496">Mitochondrion</keyword>
<evidence type="ECO:0000256" key="6">
    <source>
        <dbReference type="ARBA" id="ARBA00022927"/>
    </source>
</evidence>
<evidence type="ECO:0000256" key="2">
    <source>
        <dbReference type="ARBA" id="ARBA00009874"/>
    </source>
</evidence>
<comment type="caution">
    <text evidence="13">The sequence shown here is derived from an EMBL/GenBank/DDBJ whole genome shotgun (WGS) entry which is preliminary data.</text>
</comment>
<feature type="compositionally biased region" description="Low complexity" evidence="12">
    <location>
        <begin position="55"/>
        <end position="70"/>
    </location>
</feature>
<evidence type="ECO:0000256" key="9">
    <source>
        <dbReference type="ARBA" id="ARBA00023128"/>
    </source>
</evidence>
<keyword evidence="11" id="KW-0675">Receptor</keyword>
<dbReference type="Pfam" id="PF04281">
    <property type="entry name" value="Tom22"/>
    <property type="match status" value="1"/>
</dbReference>
<accession>A0A2P5IG47</accession>
<evidence type="ECO:0000256" key="7">
    <source>
        <dbReference type="ARBA" id="ARBA00022989"/>
    </source>
</evidence>
<proteinExistence type="inferred from homology"/>
<comment type="similarity">
    <text evidence="2">Belongs to the Tom22 family.</text>
</comment>
<dbReference type="GO" id="GO:0006886">
    <property type="term" value="P:intracellular protein transport"/>
    <property type="evidence" value="ECO:0007669"/>
    <property type="project" value="InterPro"/>
</dbReference>
<feature type="region of interest" description="Disordered" evidence="12">
    <location>
        <begin position="45"/>
        <end position="73"/>
    </location>
</feature>
<evidence type="ECO:0000313" key="13">
    <source>
        <dbReference type="EMBL" id="POS81463.1"/>
    </source>
</evidence>